<name>A0A974PNZ7_9HYPH</name>
<dbReference type="InterPro" id="IPR013328">
    <property type="entry name" value="6PGD_dom2"/>
</dbReference>
<dbReference type="SUPFAM" id="SSF51735">
    <property type="entry name" value="NAD(P)-binding Rossmann-fold domains"/>
    <property type="match status" value="1"/>
</dbReference>
<feature type="active site" evidence="3">
    <location>
        <position position="210"/>
    </location>
</feature>
<accession>A0A974PNZ7</accession>
<evidence type="ECO:0000256" key="2">
    <source>
        <dbReference type="ARBA" id="ARBA00023027"/>
    </source>
</evidence>
<dbReference type="InterPro" id="IPR006115">
    <property type="entry name" value="6PGDH_NADP-bd"/>
</dbReference>
<sequence>MGLPYNRICRVSRRPLVHAKRFNAIDQRQSVLGGTVMNKARVGFIGVGLMGHGMAKNILAKGFPLTVLGHRNRVPVEDLLSRGATEAKSPAEMAESCDIIVLCVTGAPQVEELLRGENGILKRAKAGLHIVDTSTSEPTLTMALAAELAARGIFFCDAPLGGTPVQAEDGTLSAMVGADDAAFAVIEPAIAAFASRIVRVGAPGAGHTMKLLNNFLSLGYGAIYAEALALAAKAGVTPQVFDHVIRGGRMDCGFYQTFMGYVLDGDVNAHRFAISNAHKDMRYVTNLATNTGAAAFISATVKNIYAAAEGLGNGGKNVPQIVDVVAQMNGVPTVPQRMAAE</sequence>
<keyword evidence="2" id="KW-0520">NAD</keyword>
<protein>
    <submittedName>
        <fullName evidence="6">NAD(P)-dependent oxidoreductase</fullName>
    </submittedName>
</protein>
<gene>
    <name evidence="6" type="ORF">EZH22_01270</name>
</gene>
<dbReference type="AlphaFoldDB" id="A0A974PNZ7"/>
<dbReference type="PANTHER" id="PTHR43060:SF15">
    <property type="entry name" value="3-HYDROXYISOBUTYRATE DEHYDROGENASE-LIKE 1, MITOCHONDRIAL-RELATED"/>
    <property type="match status" value="1"/>
</dbReference>
<dbReference type="Gene3D" id="3.40.50.720">
    <property type="entry name" value="NAD(P)-binding Rossmann-like Domain"/>
    <property type="match status" value="1"/>
</dbReference>
<dbReference type="GO" id="GO:0051287">
    <property type="term" value="F:NAD binding"/>
    <property type="evidence" value="ECO:0007669"/>
    <property type="project" value="InterPro"/>
</dbReference>
<proteinExistence type="predicted"/>
<dbReference type="InterPro" id="IPR029154">
    <property type="entry name" value="HIBADH-like_NADP-bd"/>
</dbReference>
<feature type="domain" description="3-hydroxyisobutyrate dehydrogenase-like NAD-binding" evidence="5">
    <location>
        <begin position="204"/>
        <end position="323"/>
    </location>
</feature>
<dbReference type="SUPFAM" id="SSF48179">
    <property type="entry name" value="6-phosphogluconate dehydrogenase C-terminal domain-like"/>
    <property type="match status" value="1"/>
</dbReference>
<evidence type="ECO:0000259" key="5">
    <source>
        <dbReference type="Pfam" id="PF14833"/>
    </source>
</evidence>
<dbReference type="Proteomes" id="UP000596427">
    <property type="component" value="Chromosome"/>
</dbReference>
<dbReference type="GO" id="GO:0050661">
    <property type="term" value="F:NADP binding"/>
    <property type="evidence" value="ECO:0007669"/>
    <property type="project" value="InterPro"/>
</dbReference>
<dbReference type="InterPro" id="IPR008927">
    <property type="entry name" value="6-PGluconate_DH-like_C_sf"/>
</dbReference>
<evidence type="ECO:0000256" key="3">
    <source>
        <dbReference type="PIRSR" id="PIRSR000103-1"/>
    </source>
</evidence>
<dbReference type="EMBL" id="CP063362">
    <property type="protein sequence ID" value="QRG07109.1"/>
    <property type="molecule type" value="Genomic_DNA"/>
</dbReference>
<dbReference type="InterPro" id="IPR036291">
    <property type="entry name" value="NAD(P)-bd_dom_sf"/>
</dbReference>
<organism evidence="6 7">
    <name type="scientific">Xanthobacter dioxanivorans</name>
    <dbReference type="NCBI Taxonomy" id="2528964"/>
    <lineage>
        <taxon>Bacteria</taxon>
        <taxon>Pseudomonadati</taxon>
        <taxon>Pseudomonadota</taxon>
        <taxon>Alphaproteobacteria</taxon>
        <taxon>Hyphomicrobiales</taxon>
        <taxon>Xanthobacteraceae</taxon>
        <taxon>Xanthobacter</taxon>
    </lineage>
</organism>
<dbReference type="GO" id="GO:0016491">
    <property type="term" value="F:oxidoreductase activity"/>
    <property type="evidence" value="ECO:0007669"/>
    <property type="project" value="UniProtKB-KW"/>
</dbReference>
<dbReference type="PIRSF" id="PIRSF000103">
    <property type="entry name" value="HIBADH"/>
    <property type="match status" value="1"/>
</dbReference>
<dbReference type="KEGG" id="xdi:EZH22_01270"/>
<keyword evidence="7" id="KW-1185">Reference proteome</keyword>
<dbReference type="PANTHER" id="PTHR43060">
    <property type="entry name" value="3-HYDROXYISOBUTYRATE DEHYDROGENASE-LIKE 1, MITOCHONDRIAL-RELATED"/>
    <property type="match status" value="1"/>
</dbReference>
<feature type="domain" description="6-phosphogluconate dehydrogenase NADP-binding" evidence="4">
    <location>
        <begin position="41"/>
        <end position="201"/>
    </location>
</feature>
<evidence type="ECO:0000313" key="6">
    <source>
        <dbReference type="EMBL" id="QRG07109.1"/>
    </source>
</evidence>
<dbReference type="Gene3D" id="1.10.1040.10">
    <property type="entry name" value="N-(1-d-carboxylethyl)-l-norvaline Dehydrogenase, domain 2"/>
    <property type="match status" value="1"/>
</dbReference>
<dbReference type="InterPro" id="IPR015815">
    <property type="entry name" value="HIBADH-related"/>
</dbReference>
<dbReference type="Pfam" id="PF03446">
    <property type="entry name" value="NAD_binding_2"/>
    <property type="match status" value="1"/>
</dbReference>
<evidence type="ECO:0000256" key="1">
    <source>
        <dbReference type="ARBA" id="ARBA00023002"/>
    </source>
</evidence>
<evidence type="ECO:0000259" key="4">
    <source>
        <dbReference type="Pfam" id="PF03446"/>
    </source>
</evidence>
<dbReference type="Pfam" id="PF14833">
    <property type="entry name" value="NAD_binding_11"/>
    <property type="match status" value="1"/>
</dbReference>
<evidence type="ECO:0000313" key="7">
    <source>
        <dbReference type="Proteomes" id="UP000596427"/>
    </source>
</evidence>
<reference evidence="6 7" key="1">
    <citation type="submission" date="2020-10" db="EMBL/GenBank/DDBJ databases">
        <title>Degradation of 1,4-Dioxane by Xanthobacter sp. YN2, via a Novel Group-2 Soluble Di-Iron Monooxygenase.</title>
        <authorList>
            <person name="Ma F."/>
            <person name="Wang Y."/>
            <person name="Yang J."/>
            <person name="Guo H."/>
            <person name="Su D."/>
            <person name="Yu L."/>
        </authorList>
    </citation>
    <scope>NUCLEOTIDE SEQUENCE [LARGE SCALE GENOMIC DNA]</scope>
    <source>
        <strain evidence="6 7">YN2</strain>
    </source>
</reference>
<keyword evidence="1" id="KW-0560">Oxidoreductase</keyword>